<accession>A0A1B7XQM4</accession>
<evidence type="ECO:0000256" key="1">
    <source>
        <dbReference type="SAM" id="MobiDB-lite"/>
    </source>
</evidence>
<feature type="region of interest" description="Disordered" evidence="1">
    <location>
        <begin position="95"/>
        <end position="225"/>
    </location>
</feature>
<feature type="compositionally biased region" description="Pro residues" evidence="1">
    <location>
        <begin position="195"/>
        <end position="208"/>
    </location>
</feature>
<evidence type="ECO:0000313" key="3">
    <source>
        <dbReference type="Proteomes" id="UP000092177"/>
    </source>
</evidence>
<feature type="compositionally biased region" description="Low complexity" evidence="1">
    <location>
        <begin position="106"/>
        <end position="122"/>
    </location>
</feature>
<sequence length="225" mass="24569">MESHYTLPRRDFDTDQVYFDTLLEYGMAIQNCELQLRHAFNSHCHAVNDAPLSDLSDLTSLPSRASRLPQHLVLAKAKQLAPIFFEYEAEQAAQARQQHTVPRPSPAASLPPAVSSAPSTLAGPTAPQWKRPPPSPSSLQTPPQARGPPFSTPFEWSISNPFRPSTTTPPQLFGPALPTPSREGSHKIPRRGQRPPAPATTPLPPFVPPKSRNNTSKTCRPAGVP</sequence>
<dbReference type="VEuPathDB" id="FungiDB:CH63R_14637"/>
<name>A0A1B7XQM4_COLHI</name>
<proteinExistence type="predicted"/>
<reference evidence="3" key="1">
    <citation type="journal article" date="2017" name="BMC Genomics">
        <title>Gapless genome assembly of Colletotrichum higginsianum reveals chromosome structure and association of transposable elements with secondary metabolite gene clusters.</title>
        <authorList>
            <person name="Dallery J.-F."/>
            <person name="Lapalu N."/>
            <person name="Zampounis A."/>
            <person name="Pigne S."/>
            <person name="Luyten I."/>
            <person name="Amselem J."/>
            <person name="Wittenberg A.H.J."/>
            <person name="Zhou S."/>
            <person name="de Queiroz M.V."/>
            <person name="Robin G.P."/>
            <person name="Auger A."/>
            <person name="Hainaut M."/>
            <person name="Henrissat B."/>
            <person name="Kim K.-T."/>
            <person name="Lee Y.-H."/>
            <person name="Lespinet O."/>
            <person name="Schwartz D.C."/>
            <person name="Thon M.R."/>
            <person name="O'Connell R.J."/>
        </authorList>
    </citation>
    <scope>NUCLEOTIDE SEQUENCE [LARGE SCALE GENOMIC DNA]</scope>
    <source>
        <strain evidence="3">IMI 349063</strain>
    </source>
</reference>
<gene>
    <name evidence="2" type="ORF">CH63R_14637</name>
</gene>
<comment type="caution">
    <text evidence="2">The sequence shown here is derived from an EMBL/GenBank/DDBJ whole genome shotgun (WGS) entry which is preliminary data.</text>
</comment>
<dbReference type="GeneID" id="28873718"/>
<keyword evidence="3" id="KW-1185">Reference proteome</keyword>
<evidence type="ECO:0000313" key="2">
    <source>
        <dbReference type="EMBL" id="OBR02065.1"/>
    </source>
</evidence>
<dbReference type="Proteomes" id="UP000092177">
    <property type="component" value="Chromosome 12"/>
</dbReference>
<dbReference type="RefSeq" id="XP_018150583.1">
    <property type="nucleotide sequence ID" value="XM_018309611.1"/>
</dbReference>
<dbReference type="KEGG" id="chig:CH63R_14637"/>
<feature type="compositionally biased region" description="Polar residues" evidence="1">
    <location>
        <begin position="157"/>
        <end position="170"/>
    </location>
</feature>
<dbReference type="AlphaFoldDB" id="A0A1B7XQM4"/>
<dbReference type="EMBL" id="LTAN01000012">
    <property type="protein sequence ID" value="OBR02065.1"/>
    <property type="molecule type" value="Genomic_DNA"/>
</dbReference>
<protein>
    <submittedName>
        <fullName evidence="2">Uncharacterized protein</fullName>
    </submittedName>
</protein>
<organism evidence="2 3">
    <name type="scientific">Colletotrichum higginsianum (strain IMI 349063)</name>
    <name type="common">Crucifer anthracnose fungus</name>
    <dbReference type="NCBI Taxonomy" id="759273"/>
    <lineage>
        <taxon>Eukaryota</taxon>
        <taxon>Fungi</taxon>
        <taxon>Dikarya</taxon>
        <taxon>Ascomycota</taxon>
        <taxon>Pezizomycotina</taxon>
        <taxon>Sordariomycetes</taxon>
        <taxon>Hypocreomycetidae</taxon>
        <taxon>Glomerellales</taxon>
        <taxon>Glomerellaceae</taxon>
        <taxon>Colletotrichum</taxon>
        <taxon>Colletotrichum destructivum species complex</taxon>
    </lineage>
</organism>